<proteinExistence type="predicted"/>
<accession>A0A5B7EYL7</accession>
<dbReference type="Proteomes" id="UP000324222">
    <property type="component" value="Unassembled WGS sequence"/>
</dbReference>
<evidence type="ECO:0000313" key="1">
    <source>
        <dbReference type="EMBL" id="MPC39342.1"/>
    </source>
</evidence>
<comment type="caution">
    <text evidence="1">The sequence shown here is derived from an EMBL/GenBank/DDBJ whole genome shotgun (WGS) entry which is preliminary data.</text>
</comment>
<reference evidence="1 2" key="1">
    <citation type="submission" date="2019-05" db="EMBL/GenBank/DDBJ databases">
        <title>Another draft genome of Portunus trituberculatus and its Hox gene families provides insights of decapod evolution.</title>
        <authorList>
            <person name="Jeong J.-H."/>
            <person name="Song I."/>
            <person name="Kim S."/>
            <person name="Choi T."/>
            <person name="Kim D."/>
            <person name="Ryu S."/>
            <person name="Kim W."/>
        </authorList>
    </citation>
    <scope>NUCLEOTIDE SEQUENCE [LARGE SCALE GENOMIC DNA]</scope>
    <source>
        <tissue evidence="1">Muscle</tissue>
    </source>
</reference>
<dbReference type="EMBL" id="VSRR010004333">
    <property type="protein sequence ID" value="MPC39342.1"/>
    <property type="molecule type" value="Genomic_DNA"/>
</dbReference>
<organism evidence="1 2">
    <name type="scientific">Portunus trituberculatus</name>
    <name type="common">Swimming crab</name>
    <name type="synonym">Neptunus trituberculatus</name>
    <dbReference type="NCBI Taxonomy" id="210409"/>
    <lineage>
        <taxon>Eukaryota</taxon>
        <taxon>Metazoa</taxon>
        <taxon>Ecdysozoa</taxon>
        <taxon>Arthropoda</taxon>
        <taxon>Crustacea</taxon>
        <taxon>Multicrustacea</taxon>
        <taxon>Malacostraca</taxon>
        <taxon>Eumalacostraca</taxon>
        <taxon>Eucarida</taxon>
        <taxon>Decapoda</taxon>
        <taxon>Pleocyemata</taxon>
        <taxon>Brachyura</taxon>
        <taxon>Eubrachyura</taxon>
        <taxon>Portunoidea</taxon>
        <taxon>Portunidae</taxon>
        <taxon>Portuninae</taxon>
        <taxon>Portunus</taxon>
    </lineage>
</organism>
<name>A0A5B7EYL7_PORTR</name>
<gene>
    <name evidence="1" type="ORF">E2C01_032876</name>
</gene>
<protein>
    <submittedName>
        <fullName evidence="1">Uncharacterized protein</fullName>
    </submittedName>
</protein>
<evidence type="ECO:0000313" key="2">
    <source>
        <dbReference type="Proteomes" id="UP000324222"/>
    </source>
</evidence>
<keyword evidence="2" id="KW-1185">Reference proteome</keyword>
<dbReference type="AlphaFoldDB" id="A0A5B7EYL7"/>
<sequence>MHISPSLENRRASRRAIIRKRGYRCGLSILETTGSDGRIVPHLSRLTDMNIWVCMWMVVRMMVMAADVDSEDGSYITFPTPVPTHSVPHLMFRFLTELRRDYFPSCTLILLHDSPHSPPKRSARRGSSPGSEMMALVDLILKQDTSASYLVFIMNNSLPLHLHQVDLSAVTRCPVYVSVTWAVGGLLWALREPVWEWDKYLASRKHVIFNLGPADLVAEAIQVREYVQPA</sequence>